<keyword evidence="2" id="KW-0472">Membrane</keyword>
<sequence length="213" mass="23345">MSLRSRLPARREPARGAVAGPALLAGATLLGIGLALYWRNRFDGRGSRDSAPGHTARRSRFGGYTVIGRSVTIHADRGSLYDQWRDFGNLPRFMENVKAVRTEGDVSTWTIAAPRGSVTVKTRIVSDRPGEEIAWRSTEDSDIDTEGKVSFRDAPGGRGTVVEARIAYRQPGGAVGRGAAFLTGTDPRQQARRDLKRFKMLMETGEVTSSRLR</sequence>
<dbReference type="Gene3D" id="3.30.530.20">
    <property type="match status" value="1"/>
</dbReference>
<dbReference type="Proteomes" id="UP000023430">
    <property type="component" value="Unassembled WGS sequence"/>
</dbReference>
<dbReference type="AlphaFoldDB" id="X7F812"/>
<dbReference type="SUPFAM" id="SSF55961">
    <property type="entry name" value="Bet v1-like"/>
    <property type="match status" value="1"/>
</dbReference>
<dbReference type="STRING" id="1449351.RISW2_03490"/>
<dbReference type="CDD" id="cd07817">
    <property type="entry name" value="SRPBCC_8"/>
    <property type="match status" value="1"/>
</dbReference>
<dbReference type="InterPro" id="IPR023393">
    <property type="entry name" value="START-like_dom_sf"/>
</dbReference>
<name>X7F812_9RHOB</name>
<dbReference type="PATRIC" id="fig|1449351.3.peg.2064"/>
<dbReference type="PANTHER" id="PTHR33824:SF7">
    <property type="entry name" value="POLYKETIDE CYCLASE_DEHYDRASE AND LIPID TRANSPORT SUPERFAMILY PROTEIN"/>
    <property type="match status" value="1"/>
</dbReference>
<reference evidence="4 5" key="1">
    <citation type="submission" date="2014-01" db="EMBL/GenBank/DDBJ databases">
        <title>Roseivivax isoporae LMG 25204 Genome Sequencing.</title>
        <authorList>
            <person name="Lai Q."/>
            <person name="Li G."/>
            <person name="Shao Z."/>
        </authorList>
    </citation>
    <scope>NUCLEOTIDE SEQUENCE [LARGE SCALE GENOMIC DNA]</scope>
    <source>
        <strain evidence="4 5">LMG 25204</strain>
    </source>
</reference>
<dbReference type="eggNOG" id="COG5637">
    <property type="taxonomic scope" value="Bacteria"/>
</dbReference>
<comment type="similarity">
    <text evidence="1">Belongs to the ribosome association toxin RatA family.</text>
</comment>
<feature type="transmembrane region" description="Helical" evidence="2">
    <location>
        <begin position="20"/>
        <end position="38"/>
    </location>
</feature>
<gene>
    <name evidence="4" type="ORF">RISW2_03490</name>
</gene>
<evidence type="ECO:0000259" key="3">
    <source>
        <dbReference type="Pfam" id="PF03364"/>
    </source>
</evidence>
<dbReference type="InterPro" id="IPR047137">
    <property type="entry name" value="ORF3"/>
</dbReference>
<comment type="caution">
    <text evidence="4">The sequence shown here is derived from an EMBL/GenBank/DDBJ whole genome shotgun (WGS) entry which is preliminary data.</text>
</comment>
<keyword evidence="2" id="KW-1133">Transmembrane helix</keyword>
<organism evidence="4 5">
    <name type="scientific">Roseivivax isoporae LMG 25204</name>
    <dbReference type="NCBI Taxonomy" id="1449351"/>
    <lineage>
        <taxon>Bacteria</taxon>
        <taxon>Pseudomonadati</taxon>
        <taxon>Pseudomonadota</taxon>
        <taxon>Alphaproteobacteria</taxon>
        <taxon>Rhodobacterales</taxon>
        <taxon>Roseobacteraceae</taxon>
        <taxon>Roseivivax</taxon>
    </lineage>
</organism>
<evidence type="ECO:0000313" key="4">
    <source>
        <dbReference type="EMBL" id="ETX29017.1"/>
    </source>
</evidence>
<evidence type="ECO:0000256" key="2">
    <source>
        <dbReference type="SAM" id="Phobius"/>
    </source>
</evidence>
<accession>X7F812</accession>
<dbReference type="RefSeq" id="WP_084615325.1">
    <property type="nucleotide sequence ID" value="NZ_JAME01000013.1"/>
</dbReference>
<dbReference type="EMBL" id="JAME01000013">
    <property type="protein sequence ID" value="ETX29017.1"/>
    <property type="molecule type" value="Genomic_DNA"/>
</dbReference>
<dbReference type="Pfam" id="PF03364">
    <property type="entry name" value="Polyketide_cyc"/>
    <property type="match status" value="1"/>
</dbReference>
<keyword evidence="2" id="KW-0812">Transmembrane</keyword>
<protein>
    <recommendedName>
        <fullName evidence="3">Coenzyme Q-binding protein COQ10 START domain-containing protein</fullName>
    </recommendedName>
</protein>
<keyword evidence="5" id="KW-1185">Reference proteome</keyword>
<evidence type="ECO:0000256" key="1">
    <source>
        <dbReference type="ARBA" id="ARBA00008918"/>
    </source>
</evidence>
<dbReference type="OrthoDB" id="9797595at2"/>
<dbReference type="PANTHER" id="PTHR33824">
    <property type="entry name" value="POLYKETIDE CYCLASE/DEHYDRASE AND LIPID TRANSPORT SUPERFAMILY PROTEIN"/>
    <property type="match status" value="1"/>
</dbReference>
<evidence type="ECO:0000313" key="5">
    <source>
        <dbReference type="Proteomes" id="UP000023430"/>
    </source>
</evidence>
<feature type="domain" description="Coenzyme Q-binding protein COQ10 START" evidence="3">
    <location>
        <begin position="74"/>
        <end position="171"/>
    </location>
</feature>
<proteinExistence type="inferred from homology"/>
<dbReference type="InterPro" id="IPR005031">
    <property type="entry name" value="COQ10_START"/>
</dbReference>